<dbReference type="SMART" id="SM00343">
    <property type="entry name" value="ZnF_C2HC"/>
    <property type="match status" value="1"/>
</dbReference>
<evidence type="ECO:0000313" key="3">
    <source>
        <dbReference type="EMBL" id="PWA64922.1"/>
    </source>
</evidence>
<dbReference type="OrthoDB" id="1740512at2759"/>
<dbReference type="GO" id="GO:0008270">
    <property type="term" value="F:zinc ion binding"/>
    <property type="evidence" value="ECO:0007669"/>
    <property type="project" value="UniProtKB-KW"/>
</dbReference>
<proteinExistence type="predicted"/>
<comment type="caution">
    <text evidence="3">The sequence shown here is derived from an EMBL/GenBank/DDBJ whole genome shotgun (WGS) entry which is preliminary data.</text>
</comment>
<keyword evidence="1" id="KW-0863">Zinc-finger</keyword>
<evidence type="ECO:0000259" key="2">
    <source>
        <dbReference type="PROSITE" id="PS50158"/>
    </source>
</evidence>
<accession>A0A2U1MUK7</accession>
<dbReference type="Pfam" id="PF14223">
    <property type="entry name" value="Retrotran_gag_2"/>
    <property type="match status" value="1"/>
</dbReference>
<dbReference type="AlphaFoldDB" id="A0A2U1MUK7"/>
<keyword evidence="1" id="KW-0862">Zinc</keyword>
<organism evidence="3 4">
    <name type="scientific">Artemisia annua</name>
    <name type="common">Sweet wormwood</name>
    <dbReference type="NCBI Taxonomy" id="35608"/>
    <lineage>
        <taxon>Eukaryota</taxon>
        <taxon>Viridiplantae</taxon>
        <taxon>Streptophyta</taxon>
        <taxon>Embryophyta</taxon>
        <taxon>Tracheophyta</taxon>
        <taxon>Spermatophyta</taxon>
        <taxon>Magnoliopsida</taxon>
        <taxon>eudicotyledons</taxon>
        <taxon>Gunneridae</taxon>
        <taxon>Pentapetalae</taxon>
        <taxon>asterids</taxon>
        <taxon>campanulids</taxon>
        <taxon>Asterales</taxon>
        <taxon>Asteraceae</taxon>
        <taxon>Asteroideae</taxon>
        <taxon>Anthemideae</taxon>
        <taxon>Artemisiinae</taxon>
        <taxon>Artemisia</taxon>
    </lineage>
</organism>
<dbReference type="Proteomes" id="UP000245207">
    <property type="component" value="Unassembled WGS sequence"/>
</dbReference>
<dbReference type="Gene3D" id="4.10.60.10">
    <property type="entry name" value="Zinc finger, CCHC-type"/>
    <property type="match status" value="1"/>
</dbReference>
<gene>
    <name evidence="3" type="ORF">CTI12_AA343960</name>
</gene>
<dbReference type="PANTHER" id="PTHR47592">
    <property type="entry name" value="PBF68 PROTEIN"/>
    <property type="match status" value="1"/>
</dbReference>
<dbReference type="SUPFAM" id="SSF57756">
    <property type="entry name" value="Retrovirus zinc finger-like domains"/>
    <property type="match status" value="1"/>
</dbReference>
<dbReference type="PROSITE" id="PS50158">
    <property type="entry name" value="ZF_CCHC"/>
    <property type="match status" value="1"/>
</dbReference>
<dbReference type="STRING" id="35608.A0A2U1MUK7"/>
<keyword evidence="1" id="KW-0479">Metal-binding</keyword>
<sequence length="321" mass="36264">MVTPSASSQPRMIEPRLVKLDSLTGVLYSLADRKFYGFILVKRFTCFGPDISIPYLHVPVPAGSTAAPGQPQDEKKVAELEKLRMIRKEDETICCGHIKNALSDTLYDLYAAVTNPRELWSALEFKYKTHEQGTNKYLVSKYFEYAMIEGKSIMEQVHELQVLVNKLKSLDVPVSDAFQVGAILTKLPPSWKSFSKKMLQKTEDYTLDDLLKHLRMEEEAKIRDKRGNNVSSVNHVQGESSKKRVFRNDSNKAKMGVTKNNFKKSAPSKRSFKCHVCGETGHFARECKDRKSGTSEVNMVNTEIAEMVAHVHLDDGDELVG</sequence>
<dbReference type="InterPro" id="IPR036875">
    <property type="entry name" value="Znf_CCHC_sf"/>
</dbReference>
<protein>
    <submittedName>
        <fullName evidence="3">Copia-like retrotransposon</fullName>
    </submittedName>
</protein>
<dbReference type="Pfam" id="PF00098">
    <property type="entry name" value="zf-CCHC"/>
    <property type="match status" value="1"/>
</dbReference>
<dbReference type="InterPro" id="IPR001878">
    <property type="entry name" value="Znf_CCHC"/>
</dbReference>
<name>A0A2U1MUK7_ARTAN</name>
<dbReference type="GO" id="GO:0003676">
    <property type="term" value="F:nucleic acid binding"/>
    <property type="evidence" value="ECO:0007669"/>
    <property type="project" value="InterPro"/>
</dbReference>
<reference evidence="3 4" key="1">
    <citation type="journal article" date="2018" name="Mol. Plant">
        <title>The genome of Artemisia annua provides insight into the evolution of Asteraceae family and artemisinin biosynthesis.</title>
        <authorList>
            <person name="Shen Q."/>
            <person name="Zhang L."/>
            <person name="Liao Z."/>
            <person name="Wang S."/>
            <person name="Yan T."/>
            <person name="Shi P."/>
            <person name="Liu M."/>
            <person name="Fu X."/>
            <person name="Pan Q."/>
            <person name="Wang Y."/>
            <person name="Lv Z."/>
            <person name="Lu X."/>
            <person name="Zhang F."/>
            <person name="Jiang W."/>
            <person name="Ma Y."/>
            <person name="Chen M."/>
            <person name="Hao X."/>
            <person name="Li L."/>
            <person name="Tang Y."/>
            <person name="Lv G."/>
            <person name="Zhou Y."/>
            <person name="Sun X."/>
            <person name="Brodelius P.E."/>
            <person name="Rose J.K.C."/>
            <person name="Tang K."/>
        </authorList>
    </citation>
    <scope>NUCLEOTIDE SEQUENCE [LARGE SCALE GENOMIC DNA]</scope>
    <source>
        <strain evidence="4">cv. Huhao1</strain>
        <tissue evidence="3">Leaf</tissue>
    </source>
</reference>
<dbReference type="EMBL" id="PKPP01004327">
    <property type="protein sequence ID" value="PWA64922.1"/>
    <property type="molecule type" value="Genomic_DNA"/>
</dbReference>
<dbReference type="PANTHER" id="PTHR47592:SF31">
    <property type="entry name" value="ZINC FINGER, CCHC-TYPE-RELATED"/>
    <property type="match status" value="1"/>
</dbReference>
<evidence type="ECO:0000256" key="1">
    <source>
        <dbReference type="PROSITE-ProRule" id="PRU00047"/>
    </source>
</evidence>
<feature type="domain" description="CCHC-type" evidence="2">
    <location>
        <begin position="273"/>
        <end position="289"/>
    </location>
</feature>
<keyword evidence="4" id="KW-1185">Reference proteome</keyword>
<evidence type="ECO:0000313" key="4">
    <source>
        <dbReference type="Proteomes" id="UP000245207"/>
    </source>
</evidence>